<accession>A0A392NDE2</accession>
<feature type="compositionally biased region" description="Basic and acidic residues" evidence="1">
    <location>
        <begin position="42"/>
        <end position="55"/>
    </location>
</feature>
<comment type="caution">
    <text evidence="2">The sequence shown here is derived from an EMBL/GenBank/DDBJ whole genome shotgun (WGS) entry which is preliminary data.</text>
</comment>
<evidence type="ECO:0000256" key="1">
    <source>
        <dbReference type="SAM" id="MobiDB-lite"/>
    </source>
</evidence>
<feature type="compositionally biased region" description="Basic and acidic residues" evidence="1">
    <location>
        <begin position="1"/>
        <end position="14"/>
    </location>
</feature>
<name>A0A392NDE2_9FABA</name>
<dbReference type="EMBL" id="LXQA010035275">
    <property type="protein sequence ID" value="MCH97561.1"/>
    <property type="molecule type" value="Genomic_DNA"/>
</dbReference>
<sequence length="55" mass="6439">MKETKNTLKQKEGGTRSVNAKRRLKTWAERWKRSGCTAVSREMGEREDAGNMKRR</sequence>
<reference evidence="2 3" key="1">
    <citation type="journal article" date="2018" name="Front. Plant Sci.">
        <title>Red Clover (Trifolium pratense) and Zigzag Clover (T. medium) - A Picture of Genomic Similarities and Differences.</title>
        <authorList>
            <person name="Dluhosova J."/>
            <person name="Istvanek J."/>
            <person name="Nedelnik J."/>
            <person name="Repkova J."/>
        </authorList>
    </citation>
    <scope>NUCLEOTIDE SEQUENCE [LARGE SCALE GENOMIC DNA]</scope>
    <source>
        <strain evidence="3">cv. 10/8</strain>
        <tissue evidence="2">Leaf</tissue>
    </source>
</reference>
<keyword evidence="3" id="KW-1185">Reference proteome</keyword>
<dbReference type="AlphaFoldDB" id="A0A392NDE2"/>
<protein>
    <submittedName>
        <fullName evidence="2">Uncharacterized protein</fullName>
    </submittedName>
</protein>
<feature type="region of interest" description="Disordered" evidence="1">
    <location>
        <begin position="1"/>
        <end position="20"/>
    </location>
</feature>
<feature type="region of interest" description="Disordered" evidence="1">
    <location>
        <begin position="35"/>
        <end position="55"/>
    </location>
</feature>
<organism evidence="2 3">
    <name type="scientific">Trifolium medium</name>
    <dbReference type="NCBI Taxonomy" id="97028"/>
    <lineage>
        <taxon>Eukaryota</taxon>
        <taxon>Viridiplantae</taxon>
        <taxon>Streptophyta</taxon>
        <taxon>Embryophyta</taxon>
        <taxon>Tracheophyta</taxon>
        <taxon>Spermatophyta</taxon>
        <taxon>Magnoliopsida</taxon>
        <taxon>eudicotyledons</taxon>
        <taxon>Gunneridae</taxon>
        <taxon>Pentapetalae</taxon>
        <taxon>rosids</taxon>
        <taxon>fabids</taxon>
        <taxon>Fabales</taxon>
        <taxon>Fabaceae</taxon>
        <taxon>Papilionoideae</taxon>
        <taxon>50 kb inversion clade</taxon>
        <taxon>NPAAA clade</taxon>
        <taxon>Hologalegina</taxon>
        <taxon>IRL clade</taxon>
        <taxon>Trifolieae</taxon>
        <taxon>Trifolium</taxon>
    </lineage>
</organism>
<evidence type="ECO:0000313" key="2">
    <source>
        <dbReference type="EMBL" id="MCH97561.1"/>
    </source>
</evidence>
<evidence type="ECO:0000313" key="3">
    <source>
        <dbReference type="Proteomes" id="UP000265520"/>
    </source>
</evidence>
<proteinExistence type="predicted"/>
<dbReference type="Proteomes" id="UP000265520">
    <property type="component" value="Unassembled WGS sequence"/>
</dbReference>